<organism evidence="11 12">
    <name type="scientific">Leersia perrieri</name>
    <dbReference type="NCBI Taxonomy" id="77586"/>
    <lineage>
        <taxon>Eukaryota</taxon>
        <taxon>Viridiplantae</taxon>
        <taxon>Streptophyta</taxon>
        <taxon>Embryophyta</taxon>
        <taxon>Tracheophyta</taxon>
        <taxon>Spermatophyta</taxon>
        <taxon>Magnoliopsida</taxon>
        <taxon>Liliopsida</taxon>
        <taxon>Poales</taxon>
        <taxon>Poaceae</taxon>
        <taxon>BOP clade</taxon>
        <taxon>Oryzoideae</taxon>
        <taxon>Oryzeae</taxon>
        <taxon>Oryzinae</taxon>
        <taxon>Leersia</taxon>
    </lineage>
</organism>
<evidence type="ECO:0000256" key="3">
    <source>
        <dbReference type="ARBA" id="ARBA00023015"/>
    </source>
</evidence>
<keyword evidence="4" id="KW-0238">DNA-binding</keyword>
<dbReference type="Proteomes" id="UP000032180">
    <property type="component" value="Chromosome 2"/>
</dbReference>
<feature type="domain" description="WRKY" evidence="10">
    <location>
        <begin position="138"/>
        <end position="204"/>
    </location>
</feature>
<protein>
    <recommendedName>
        <fullName evidence="8">WRKY transcription factor WRKY51</fullName>
    </recommendedName>
</protein>
<feature type="compositionally biased region" description="Low complexity" evidence="9">
    <location>
        <begin position="76"/>
        <end position="85"/>
    </location>
</feature>
<dbReference type="HOGENOM" id="CLU_040478_1_1_1"/>
<dbReference type="AlphaFoldDB" id="A0A0D9VFR6"/>
<dbReference type="GO" id="GO:0043565">
    <property type="term" value="F:sequence-specific DNA binding"/>
    <property type="evidence" value="ECO:0007669"/>
    <property type="project" value="InterPro"/>
</dbReference>
<evidence type="ECO:0000256" key="7">
    <source>
        <dbReference type="ARBA" id="ARBA00059977"/>
    </source>
</evidence>
<dbReference type="InterPro" id="IPR036576">
    <property type="entry name" value="WRKY_dom_sf"/>
</dbReference>
<feature type="region of interest" description="Disordered" evidence="9">
    <location>
        <begin position="195"/>
        <end position="216"/>
    </location>
</feature>
<evidence type="ECO:0000313" key="11">
    <source>
        <dbReference type="EnsemblPlants" id="LPERR02G12820.1"/>
    </source>
</evidence>
<feature type="region of interest" description="Disordered" evidence="9">
    <location>
        <begin position="76"/>
        <end position="102"/>
    </location>
</feature>
<evidence type="ECO:0000256" key="9">
    <source>
        <dbReference type="SAM" id="MobiDB-lite"/>
    </source>
</evidence>
<dbReference type="Gene3D" id="2.20.25.80">
    <property type="entry name" value="WRKY domain"/>
    <property type="match status" value="1"/>
</dbReference>
<keyword evidence="6" id="KW-0539">Nucleus</keyword>
<keyword evidence="12" id="KW-1185">Reference proteome</keyword>
<evidence type="ECO:0000256" key="5">
    <source>
        <dbReference type="ARBA" id="ARBA00023163"/>
    </source>
</evidence>
<comment type="subcellular location">
    <subcellularLocation>
        <location evidence="1">Nucleus</location>
    </subcellularLocation>
</comment>
<evidence type="ECO:0000256" key="4">
    <source>
        <dbReference type="ARBA" id="ARBA00023125"/>
    </source>
</evidence>
<dbReference type="InterPro" id="IPR003657">
    <property type="entry name" value="WRKY_dom"/>
</dbReference>
<dbReference type="SMART" id="SM00774">
    <property type="entry name" value="WRKY"/>
    <property type="match status" value="1"/>
</dbReference>
<dbReference type="Gramene" id="LPERR02G12820.1">
    <property type="protein sequence ID" value="LPERR02G12820.1"/>
    <property type="gene ID" value="LPERR02G12820"/>
</dbReference>
<dbReference type="InterPro" id="IPR044810">
    <property type="entry name" value="WRKY_plant"/>
</dbReference>
<reference evidence="11" key="3">
    <citation type="submission" date="2015-04" db="UniProtKB">
        <authorList>
            <consortium name="EnsemblPlants"/>
        </authorList>
    </citation>
    <scope>IDENTIFICATION</scope>
</reference>
<evidence type="ECO:0000256" key="2">
    <source>
        <dbReference type="ARBA" id="ARBA00008189"/>
    </source>
</evidence>
<evidence type="ECO:0000256" key="6">
    <source>
        <dbReference type="ARBA" id="ARBA00023242"/>
    </source>
</evidence>
<proteinExistence type="inferred from homology"/>
<dbReference type="GO" id="GO:0003700">
    <property type="term" value="F:DNA-binding transcription factor activity"/>
    <property type="evidence" value="ECO:0007669"/>
    <property type="project" value="InterPro"/>
</dbReference>
<dbReference type="GO" id="GO:0005634">
    <property type="term" value="C:nucleus"/>
    <property type="evidence" value="ECO:0007669"/>
    <property type="project" value="UniProtKB-SubCell"/>
</dbReference>
<evidence type="ECO:0000256" key="1">
    <source>
        <dbReference type="ARBA" id="ARBA00004123"/>
    </source>
</evidence>
<dbReference type="SUPFAM" id="SSF118290">
    <property type="entry name" value="WRKY DNA-binding domain"/>
    <property type="match status" value="1"/>
</dbReference>
<evidence type="ECO:0000313" key="12">
    <source>
        <dbReference type="Proteomes" id="UP000032180"/>
    </source>
</evidence>
<dbReference type="Pfam" id="PF03106">
    <property type="entry name" value="WRKY"/>
    <property type="match status" value="1"/>
</dbReference>
<dbReference type="EnsemblPlants" id="LPERR02G12820.1">
    <property type="protein sequence ID" value="LPERR02G12820.1"/>
    <property type="gene ID" value="LPERR02G12820"/>
</dbReference>
<dbReference type="PANTHER" id="PTHR31282">
    <property type="entry name" value="WRKY TRANSCRIPTION FACTOR 21-RELATED"/>
    <property type="match status" value="1"/>
</dbReference>
<evidence type="ECO:0000256" key="8">
    <source>
        <dbReference type="ARBA" id="ARBA00070168"/>
    </source>
</evidence>
<reference evidence="11 12" key="1">
    <citation type="submission" date="2012-08" db="EMBL/GenBank/DDBJ databases">
        <title>Oryza genome evolution.</title>
        <authorList>
            <person name="Wing R.A."/>
        </authorList>
    </citation>
    <scope>NUCLEOTIDE SEQUENCE</scope>
</reference>
<sequence length="216" mass="23127">MADPFPVVARGNEQGDAAGQLQVTSSKLRTAVSMLNRTGHARFRRGPVVVQETAAACAESAEVARDPIARCDGLSASASSSFPSSLTTGATGGEGSVSNARALLPSEGDDGARCHCSKKRKSPWRARRRIRVPAISSRNADIPADDYSWRKYGQKPIKGSPYPRGYYKCSTVRGCPARKHVERDPGEPAMLIVTYDGDHRHGDPGTLPAGEAHNDR</sequence>
<comment type="similarity">
    <text evidence="2">Belongs to the WRKY group II-a family.</text>
</comment>
<comment type="function">
    <text evidence="7">Transcription factor. Interacts, when in complex with WRKY71, specifically with the W box (5'-(T)TGAC[CT]-3'), a frequently occurring elicitor-responsive cis-acting element. Represses specifically gibberellic acid (GA)-induced promoters in aleurone cells, probably by interfering with GAM1.</text>
</comment>
<evidence type="ECO:0000259" key="10">
    <source>
        <dbReference type="PROSITE" id="PS50811"/>
    </source>
</evidence>
<dbReference type="FunFam" id="2.20.25.80:FF:000004">
    <property type="entry name" value="WRKY transcription factor 65"/>
    <property type="match status" value="1"/>
</dbReference>
<dbReference type="InterPro" id="IPR018872">
    <property type="entry name" value="Zn-cluster-dom"/>
</dbReference>
<dbReference type="STRING" id="77586.A0A0D9VFR6"/>
<accession>A0A0D9VFR6</accession>
<dbReference type="PROSITE" id="PS50811">
    <property type="entry name" value="WRKY"/>
    <property type="match status" value="1"/>
</dbReference>
<keyword evidence="5" id="KW-0804">Transcription</keyword>
<reference evidence="12" key="2">
    <citation type="submission" date="2013-12" db="EMBL/GenBank/DDBJ databases">
        <authorList>
            <person name="Yu Y."/>
            <person name="Lee S."/>
            <person name="de Baynast K."/>
            <person name="Wissotski M."/>
            <person name="Liu L."/>
            <person name="Talag J."/>
            <person name="Goicoechea J."/>
            <person name="Angelova A."/>
            <person name="Jetty R."/>
            <person name="Kudrna D."/>
            <person name="Golser W."/>
            <person name="Rivera L."/>
            <person name="Zhang J."/>
            <person name="Wing R."/>
        </authorList>
    </citation>
    <scope>NUCLEOTIDE SEQUENCE</scope>
</reference>
<dbReference type="eggNOG" id="ENOG502QR3I">
    <property type="taxonomic scope" value="Eukaryota"/>
</dbReference>
<dbReference type="Pfam" id="PF10533">
    <property type="entry name" value="Plant_zn_clust"/>
    <property type="match status" value="1"/>
</dbReference>
<keyword evidence="3" id="KW-0805">Transcription regulation</keyword>
<name>A0A0D9VFR6_9ORYZ</name>